<reference evidence="1 2" key="1">
    <citation type="journal article" date="2020" name="IScience">
        <title>Genome Sequencing of the Endangered Kingdonia uniflora (Circaeasteraceae, Ranunculales) Reveals Potential Mechanisms of Evolutionary Specialization.</title>
        <authorList>
            <person name="Sun Y."/>
            <person name="Deng T."/>
            <person name="Zhang A."/>
            <person name="Moore M.J."/>
            <person name="Landis J.B."/>
            <person name="Lin N."/>
            <person name="Zhang H."/>
            <person name="Zhang X."/>
            <person name="Huang J."/>
            <person name="Zhang X."/>
            <person name="Sun H."/>
            <person name="Wang H."/>
        </authorList>
    </citation>
    <scope>NUCLEOTIDE SEQUENCE [LARGE SCALE GENOMIC DNA]</scope>
    <source>
        <strain evidence="1">TB1705</strain>
        <tissue evidence="1">Leaf</tissue>
    </source>
</reference>
<dbReference type="EMBL" id="JACGCM010002050">
    <property type="protein sequence ID" value="KAF6145555.1"/>
    <property type="molecule type" value="Genomic_DNA"/>
</dbReference>
<sequence length="66" mass="7875">MYWMMNSCLSHISASRQNKFPCIKLICSYSCNNKLIYNNNNNNNNNMHFRCPCSHNQFTHRANHHI</sequence>
<gene>
    <name evidence="1" type="ORF">GIB67_037588</name>
</gene>
<dbReference type="AlphaFoldDB" id="A0A7J7LSB4"/>
<evidence type="ECO:0000313" key="1">
    <source>
        <dbReference type="EMBL" id="KAF6145555.1"/>
    </source>
</evidence>
<dbReference type="Proteomes" id="UP000541444">
    <property type="component" value="Unassembled WGS sequence"/>
</dbReference>
<name>A0A7J7LSB4_9MAGN</name>
<comment type="caution">
    <text evidence="1">The sequence shown here is derived from an EMBL/GenBank/DDBJ whole genome shotgun (WGS) entry which is preliminary data.</text>
</comment>
<proteinExistence type="predicted"/>
<evidence type="ECO:0000313" key="2">
    <source>
        <dbReference type="Proteomes" id="UP000541444"/>
    </source>
</evidence>
<keyword evidence="2" id="KW-1185">Reference proteome</keyword>
<protein>
    <submittedName>
        <fullName evidence="1">Uncharacterized protein</fullName>
    </submittedName>
</protein>
<organism evidence="1 2">
    <name type="scientific">Kingdonia uniflora</name>
    <dbReference type="NCBI Taxonomy" id="39325"/>
    <lineage>
        <taxon>Eukaryota</taxon>
        <taxon>Viridiplantae</taxon>
        <taxon>Streptophyta</taxon>
        <taxon>Embryophyta</taxon>
        <taxon>Tracheophyta</taxon>
        <taxon>Spermatophyta</taxon>
        <taxon>Magnoliopsida</taxon>
        <taxon>Ranunculales</taxon>
        <taxon>Circaeasteraceae</taxon>
        <taxon>Kingdonia</taxon>
    </lineage>
</organism>
<accession>A0A7J7LSB4</accession>